<accession>A0A9W9C4X3</accession>
<dbReference type="GO" id="GO:0016020">
    <property type="term" value="C:membrane"/>
    <property type="evidence" value="ECO:0007669"/>
    <property type="project" value="TreeGrafter"/>
</dbReference>
<dbReference type="InterPro" id="IPR050266">
    <property type="entry name" value="AB_hydrolase_sf"/>
</dbReference>
<dbReference type="RefSeq" id="XP_056065645.1">
    <property type="nucleotide sequence ID" value="XM_056220342.1"/>
</dbReference>
<gene>
    <name evidence="2" type="ORF">N0V89_011613</name>
</gene>
<sequence>MALQQFPDKSKAIKTADGTTYAYVVVAAKNPSKSTFLLLHGFPSSSYDWRHQINSLTELGHGIIAPDLLGYGGTDSPAELEKYKFKTQAGHIAEILKAEGVAPVIGVSHDWGSGLLSRVYNYHPELLKGLVFLSVPYMEPGQFNLAAINGLTEQLFGYPVFGYWQFFNRDDAADICDKNVGLTYFMCVLRRAMTGSLSDIWSVNFGNVAMQQSLRSGNSSLSSLLYPSTPEVHREHLCPYGAAEAFISSGKQSEIPSWLSEAEVATHNKIIGDKGSSGPLSWYKVTVRGLNDEDEATVPDERKTVSLPTVFVNSDQDPITRVEVAGQIAQSGKLTDVKLEIIQGSGHWIQLEKKNELLEILKTFAEKL</sequence>
<dbReference type="PRINTS" id="PR00412">
    <property type="entry name" value="EPOXHYDRLASE"/>
</dbReference>
<name>A0A9W9C4X3_9PLEO</name>
<evidence type="ECO:0000259" key="1">
    <source>
        <dbReference type="Pfam" id="PF00561"/>
    </source>
</evidence>
<dbReference type="Gene3D" id="3.40.50.1820">
    <property type="entry name" value="alpha/beta hydrolase"/>
    <property type="match status" value="1"/>
</dbReference>
<dbReference type="AlphaFoldDB" id="A0A9W9C4X3"/>
<dbReference type="Proteomes" id="UP001140513">
    <property type="component" value="Unassembled WGS sequence"/>
</dbReference>
<dbReference type="PANTHER" id="PTHR43798:SF33">
    <property type="entry name" value="HYDROLASE, PUTATIVE (AFU_ORTHOLOGUE AFUA_2G14860)-RELATED"/>
    <property type="match status" value="1"/>
</dbReference>
<reference evidence="2" key="1">
    <citation type="submission" date="2022-10" db="EMBL/GenBank/DDBJ databases">
        <title>Tapping the CABI collections for fungal endophytes: first genome assemblies for Collariella, Neodidymelliopsis, Ascochyta clinopodiicola, Didymella pomorum, Didymosphaeria variabile, Neocosmospora piperis and Neocucurbitaria cava.</title>
        <authorList>
            <person name="Hill R."/>
        </authorList>
    </citation>
    <scope>NUCLEOTIDE SEQUENCE</scope>
    <source>
        <strain evidence="2">IMI 356815</strain>
    </source>
</reference>
<evidence type="ECO:0000313" key="2">
    <source>
        <dbReference type="EMBL" id="KAJ4345481.1"/>
    </source>
</evidence>
<keyword evidence="3" id="KW-1185">Reference proteome</keyword>
<comment type="caution">
    <text evidence="2">The sequence shown here is derived from an EMBL/GenBank/DDBJ whole genome shotgun (WGS) entry which is preliminary data.</text>
</comment>
<dbReference type="InterPro" id="IPR029058">
    <property type="entry name" value="AB_hydrolase_fold"/>
</dbReference>
<organism evidence="2 3">
    <name type="scientific">Didymosphaeria variabile</name>
    <dbReference type="NCBI Taxonomy" id="1932322"/>
    <lineage>
        <taxon>Eukaryota</taxon>
        <taxon>Fungi</taxon>
        <taxon>Dikarya</taxon>
        <taxon>Ascomycota</taxon>
        <taxon>Pezizomycotina</taxon>
        <taxon>Dothideomycetes</taxon>
        <taxon>Pleosporomycetidae</taxon>
        <taxon>Pleosporales</taxon>
        <taxon>Massarineae</taxon>
        <taxon>Didymosphaeriaceae</taxon>
        <taxon>Didymosphaeria</taxon>
    </lineage>
</organism>
<protein>
    <recommendedName>
        <fullName evidence="1">AB hydrolase-1 domain-containing protein</fullName>
    </recommendedName>
</protein>
<dbReference type="GeneID" id="80915143"/>
<dbReference type="PANTHER" id="PTHR43798">
    <property type="entry name" value="MONOACYLGLYCEROL LIPASE"/>
    <property type="match status" value="1"/>
</dbReference>
<feature type="domain" description="AB hydrolase-1" evidence="1">
    <location>
        <begin position="35"/>
        <end position="353"/>
    </location>
</feature>
<dbReference type="OrthoDB" id="284184at2759"/>
<dbReference type="GO" id="GO:0046464">
    <property type="term" value="P:acylglycerol catabolic process"/>
    <property type="evidence" value="ECO:0007669"/>
    <property type="project" value="TreeGrafter"/>
</dbReference>
<dbReference type="InterPro" id="IPR000639">
    <property type="entry name" value="Epox_hydrolase-like"/>
</dbReference>
<dbReference type="InterPro" id="IPR000073">
    <property type="entry name" value="AB_hydrolase_1"/>
</dbReference>
<dbReference type="EMBL" id="JAPEUX010000009">
    <property type="protein sequence ID" value="KAJ4345481.1"/>
    <property type="molecule type" value="Genomic_DNA"/>
</dbReference>
<evidence type="ECO:0000313" key="3">
    <source>
        <dbReference type="Proteomes" id="UP001140513"/>
    </source>
</evidence>
<dbReference type="Pfam" id="PF00561">
    <property type="entry name" value="Abhydrolase_1"/>
    <property type="match status" value="1"/>
</dbReference>
<dbReference type="GO" id="GO:0047372">
    <property type="term" value="F:monoacylglycerol lipase activity"/>
    <property type="evidence" value="ECO:0007669"/>
    <property type="project" value="TreeGrafter"/>
</dbReference>
<dbReference type="SUPFAM" id="SSF53474">
    <property type="entry name" value="alpha/beta-Hydrolases"/>
    <property type="match status" value="1"/>
</dbReference>
<proteinExistence type="predicted"/>